<evidence type="ECO:0000313" key="3">
    <source>
        <dbReference type="Proteomes" id="UP000824193"/>
    </source>
</evidence>
<dbReference type="EMBL" id="DXFW01000004">
    <property type="protein sequence ID" value="HIX04794.1"/>
    <property type="molecule type" value="Genomic_DNA"/>
</dbReference>
<evidence type="ECO:0000313" key="2">
    <source>
        <dbReference type="EMBL" id="HIX04794.1"/>
    </source>
</evidence>
<keyword evidence="1" id="KW-0812">Transmembrane</keyword>
<protein>
    <submittedName>
        <fullName evidence="2">Uncharacterized protein</fullName>
    </submittedName>
</protein>
<feature type="transmembrane region" description="Helical" evidence="1">
    <location>
        <begin position="34"/>
        <end position="62"/>
    </location>
</feature>
<reference evidence="2" key="2">
    <citation type="submission" date="2021-04" db="EMBL/GenBank/DDBJ databases">
        <authorList>
            <person name="Gilroy R."/>
        </authorList>
    </citation>
    <scope>NUCLEOTIDE SEQUENCE</scope>
    <source>
        <strain evidence="2">2239</strain>
    </source>
</reference>
<feature type="transmembrane region" description="Helical" evidence="1">
    <location>
        <begin position="143"/>
        <end position="165"/>
    </location>
</feature>
<comment type="caution">
    <text evidence="2">The sequence shown here is derived from an EMBL/GenBank/DDBJ whole genome shotgun (WGS) entry which is preliminary data.</text>
</comment>
<dbReference type="AlphaFoldDB" id="A0A9D2ACN4"/>
<feature type="transmembrane region" description="Helical" evidence="1">
    <location>
        <begin position="101"/>
        <end position="123"/>
    </location>
</feature>
<gene>
    <name evidence="2" type="ORF">H9865_01595</name>
</gene>
<reference evidence="2" key="1">
    <citation type="journal article" date="2021" name="PeerJ">
        <title>Extensive microbial diversity within the chicken gut microbiome revealed by metagenomics and culture.</title>
        <authorList>
            <person name="Gilroy R."/>
            <person name="Ravi A."/>
            <person name="Getino M."/>
            <person name="Pursley I."/>
            <person name="Horton D.L."/>
            <person name="Alikhan N.F."/>
            <person name="Baker D."/>
            <person name="Gharbi K."/>
            <person name="Hall N."/>
            <person name="Watson M."/>
            <person name="Adriaenssens E.M."/>
            <person name="Foster-Nyarko E."/>
            <person name="Jarju S."/>
            <person name="Secka A."/>
            <person name="Antonio M."/>
            <person name="Oren A."/>
            <person name="Chaudhuri R.R."/>
            <person name="La Ragione R."/>
            <person name="Hildebrand F."/>
            <person name="Pallen M.J."/>
        </authorList>
    </citation>
    <scope>NUCLEOTIDE SEQUENCE</scope>
    <source>
        <strain evidence="2">2239</strain>
    </source>
</reference>
<name>A0A9D2ACN4_9FIRM</name>
<sequence length="187" mass="20730">MNKNGFLTLCFSFIPGAGQMYQGYMKRGLTQVLLFVIPLMIGGVFLPVLMVLSAVVYMYSFFDSLNLHAQLRQGTAPADTFLFSWDGGEDLARLVDRRHHLIGWTLVALGVAGLYQSFVRSWLCDLVNWAIGYDSPVAQLLRGILYDVPGLAVGFVFIGLGLWLIKGGKKKQPAEPDYTEFKGEGEV</sequence>
<dbReference type="Proteomes" id="UP000824193">
    <property type="component" value="Unassembled WGS sequence"/>
</dbReference>
<keyword evidence="1" id="KW-1133">Transmembrane helix</keyword>
<accession>A0A9D2ACN4</accession>
<organism evidence="2 3">
    <name type="scientific">Candidatus Allofournierella pullicola</name>
    <dbReference type="NCBI Taxonomy" id="2838596"/>
    <lineage>
        <taxon>Bacteria</taxon>
        <taxon>Bacillati</taxon>
        <taxon>Bacillota</taxon>
        <taxon>Clostridia</taxon>
        <taxon>Eubacteriales</taxon>
        <taxon>Oscillospiraceae</taxon>
        <taxon>Allofournierella</taxon>
    </lineage>
</organism>
<proteinExistence type="predicted"/>
<evidence type="ECO:0000256" key="1">
    <source>
        <dbReference type="SAM" id="Phobius"/>
    </source>
</evidence>
<keyword evidence="1" id="KW-0472">Membrane</keyword>